<dbReference type="EMBL" id="LM995447">
    <property type="protein sequence ID" value="CDZ24575.1"/>
    <property type="molecule type" value="Genomic_DNA"/>
</dbReference>
<sequence length="384" mass="42435">MYREIAAAAIHITERNVVDTMKLGIVGLPNVGKSTLFNAITNAGAESANYPFCTIEPNVGVVSVPDERLDVLAKMYNPQKVTPAVIEFVDIAGLVRGASKGEGLGNKFLSHIREVDAIVHVVRCFEGTDVMHVEGSVDPLRDMETINLELIFADLEVVERRIDKTKKALKGDKKYQAELDLLLKIKDALEKGIPVRAMEKSEDDRAMLKPMALLTDKPVIYAANMSEEDFKNGFENNPHYQKLRAEAEKEGAEVLPICAKTEEELSDMSKEEKELFLADLGLKESGLDRLIKASYKLLGLISFLTAGEPEVRAWTITRGTKAPQAAGKIHSDFERGFIRAEVVSFDDLVKCGSMAAAREKGLVRSEGKSYVMQDGDVVLFRFNV</sequence>
<dbReference type="InterPro" id="IPR012675">
    <property type="entry name" value="Beta-grasp_dom_sf"/>
</dbReference>
<evidence type="ECO:0000313" key="10">
    <source>
        <dbReference type="Proteomes" id="UP000032431"/>
    </source>
</evidence>
<dbReference type="STRING" id="29343.CCDG5_1465"/>
<dbReference type="PANTHER" id="PTHR23305:SF18">
    <property type="entry name" value="OBG-TYPE G DOMAIN-CONTAINING PROTEIN"/>
    <property type="match status" value="1"/>
</dbReference>
<dbReference type="PIRSF" id="PIRSF006641">
    <property type="entry name" value="CHP00092"/>
    <property type="match status" value="1"/>
</dbReference>
<dbReference type="InterPro" id="IPR041706">
    <property type="entry name" value="YchF_N"/>
</dbReference>
<comment type="cofactor">
    <cofactor evidence="1">
        <name>Mg(2+)</name>
        <dbReference type="ChEBI" id="CHEBI:18420"/>
    </cofactor>
</comment>
<dbReference type="NCBIfam" id="TIGR00092">
    <property type="entry name" value="redox-regulated ATPase YchF"/>
    <property type="match status" value="1"/>
</dbReference>
<keyword evidence="4 6" id="KW-0067">ATP-binding</keyword>
<feature type="domain" description="OBG-type G" evidence="7">
    <location>
        <begin position="21"/>
        <end position="277"/>
    </location>
</feature>
<name>A0A078KTR7_9FIRM</name>
<dbReference type="GO" id="GO:0043023">
    <property type="term" value="F:ribosomal large subunit binding"/>
    <property type="evidence" value="ECO:0007669"/>
    <property type="project" value="UniProtKB-UniRule"/>
</dbReference>
<keyword evidence="5" id="KW-0460">Magnesium</keyword>
<dbReference type="GO" id="GO:0046872">
    <property type="term" value="F:metal ion binding"/>
    <property type="evidence" value="ECO:0007669"/>
    <property type="project" value="UniProtKB-KW"/>
</dbReference>
<dbReference type="InterPro" id="IPR027417">
    <property type="entry name" value="P-loop_NTPase"/>
</dbReference>
<evidence type="ECO:0000259" key="8">
    <source>
        <dbReference type="PROSITE" id="PS51880"/>
    </source>
</evidence>
<dbReference type="HAMAP" id="MF_00944">
    <property type="entry name" value="YchF_OLA1_ATPase"/>
    <property type="match status" value="1"/>
</dbReference>
<dbReference type="InterPro" id="IPR004396">
    <property type="entry name" value="ATPase_YchF/OLA1"/>
</dbReference>
<evidence type="ECO:0000259" key="7">
    <source>
        <dbReference type="PROSITE" id="PS51710"/>
    </source>
</evidence>
<dbReference type="PATRIC" id="fig|29343.3.peg.1543"/>
<feature type="domain" description="TGS" evidence="8">
    <location>
        <begin position="299"/>
        <end position="382"/>
    </location>
</feature>
<dbReference type="Pfam" id="PF06071">
    <property type="entry name" value="YchF-GTPase_C"/>
    <property type="match status" value="1"/>
</dbReference>
<dbReference type="FunFam" id="1.10.150.300:FF:000001">
    <property type="entry name" value="Ribosome-binding ATPase YchF"/>
    <property type="match status" value="1"/>
</dbReference>
<dbReference type="GO" id="GO:0005737">
    <property type="term" value="C:cytoplasm"/>
    <property type="evidence" value="ECO:0007669"/>
    <property type="project" value="TreeGrafter"/>
</dbReference>
<dbReference type="SUPFAM" id="SSF52540">
    <property type="entry name" value="P-loop containing nucleoside triphosphate hydrolases"/>
    <property type="match status" value="1"/>
</dbReference>
<evidence type="ECO:0000256" key="3">
    <source>
        <dbReference type="ARBA" id="ARBA00022741"/>
    </source>
</evidence>
<dbReference type="InterPro" id="IPR013029">
    <property type="entry name" value="YchF_C"/>
</dbReference>
<evidence type="ECO:0000256" key="5">
    <source>
        <dbReference type="ARBA" id="ARBA00022842"/>
    </source>
</evidence>
<comment type="similarity">
    <text evidence="6">Belongs to the TRAFAC class OBG-HflX-like GTPase superfamily. OBG GTPase family. YchF/OLA1 subfamily.</text>
</comment>
<evidence type="ECO:0000256" key="2">
    <source>
        <dbReference type="ARBA" id="ARBA00022723"/>
    </source>
</evidence>
<dbReference type="InterPro" id="IPR006073">
    <property type="entry name" value="GTP-bd"/>
</dbReference>
<dbReference type="InterPro" id="IPR012676">
    <property type="entry name" value="TGS-like"/>
</dbReference>
<dbReference type="SUPFAM" id="SSF81271">
    <property type="entry name" value="TGS-like"/>
    <property type="match status" value="1"/>
</dbReference>
<evidence type="ECO:0000256" key="1">
    <source>
        <dbReference type="ARBA" id="ARBA00001946"/>
    </source>
</evidence>
<dbReference type="GO" id="GO:0005524">
    <property type="term" value="F:ATP binding"/>
    <property type="evidence" value="ECO:0007669"/>
    <property type="project" value="UniProtKB-UniRule"/>
</dbReference>
<evidence type="ECO:0000256" key="6">
    <source>
        <dbReference type="HAMAP-Rule" id="MF_00944"/>
    </source>
</evidence>
<dbReference type="FunFam" id="3.10.20.30:FF:000001">
    <property type="entry name" value="Ribosome-binding ATPase YchF"/>
    <property type="match status" value="1"/>
</dbReference>
<proteinExistence type="inferred from homology"/>
<reference evidence="10" key="1">
    <citation type="submission" date="2014-07" db="EMBL/GenBank/DDBJ databases">
        <authorList>
            <person name="Wibberg D."/>
        </authorList>
    </citation>
    <scope>NUCLEOTIDE SEQUENCE [LARGE SCALE GENOMIC DNA]</scope>
    <source>
        <strain evidence="10">DG5</strain>
    </source>
</reference>
<dbReference type="GO" id="GO:0016887">
    <property type="term" value="F:ATP hydrolysis activity"/>
    <property type="evidence" value="ECO:0007669"/>
    <property type="project" value="UniProtKB-UniRule"/>
</dbReference>
<accession>A0A078KTR7</accession>
<organism evidence="9 10">
    <name type="scientific">[Clostridium] cellulosi</name>
    <dbReference type="NCBI Taxonomy" id="29343"/>
    <lineage>
        <taxon>Bacteria</taxon>
        <taxon>Bacillati</taxon>
        <taxon>Bacillota</taxon>
        <taxon>Clostridia</taxon>
        <taxon>Eubacteriales</taxon>
        <taxon>Oscillospiraceae</taxon>
        <taxon>Oscillospiraceae incertae sedis</taxon>
    </lineage>
</organism>
<gene>
    <name evidence="9" type="primary">engD</name>
    <name evidence="6" type="synonym">ychF</name>
    <name evidence="9" type="ORF">CCDG5_1465</name>
</gene>
<dbReference type="AlphaFoldDB" id="A0A078KTR7"/>
<keyword evidence="10" id="KW-1185">Reference proteome</keyword>
<dbReference type="Gene3D" id="1.10.150.300">
    <property type="entry name" value="TGS-like domain"/>
    <property type="match status" value="1"/>
</dbReference>
<dbReference type="PROSITE" id="PS51880">
    <property type="entry name" value="TGS"/>
    <property type="match status" value="1"/>
</dbReference>
<keyword evidence="3 6" id="KW-0547">Nucleotide-binding</keyword>
<dbReference type="PROSITE" id="PS51710">
    <property type="entry name" value="G_OBG"/>
    <property type="match status" value="1"/>
</dbReference>
<dbReference type="InterPro" id="IPR023192">
    <property type="entry name" value="TGS-like_dom_sf"/>
</dbReference>
<dbReference type="Proteomes" id="UP000032431">
    <property type="component" value="Chromosome I"/>
</dbReference>
<protein>
    <recommendedName>
        <fullName evidence="6">Ribosome-binding ATPase YchF</fullName>
    </recommendedName>
</protein>
<dbReference type="PRINTS" id="PR00326">
    <property type="entry name" value="GTP1OBG"/>
</dbReference>
<dbReference type="Gene3D" id="3.10.20.30">
    <property type="match status" value="1"/>
</dbReference>
<dbReference type="PANTHER" id="PTHR23305">
    <property type="entry name" value="OBG GTPASE FAMILY"/>
    <property type="match status" value="1"/>
</dbReference>
<dbReference type="GO" id="GO:0005525">
    <property type="term" value="F:GTP binding"/>
    <property type="evidence" value="ECO:0007669"/>
    <property type="project" value="InterPro"/>
</dbReference>
<dbReference type="InterPro" id="IPR031167">
    <property type="entry name" value="G_OBG"/>
</dbReference>
<dbReference type="CDD" id="cd04867">
    <property type="entry name" value="TGS_YchF_OLA1"/>
    <property type="match status" value="1"/>
</dbReference>
<dbReference type="Gene3D" id="3.40.50.300">
    <property type="entry name" value="P-loop containing nucleotide triphosphate hydrolases"/>
    <property type="match status" value="1"/>
</dbReference>
<dbReference type="CDD" id="cd01900">
    <property type="entry name" value="YchF"/>
    <property type="match status" value="1"/>
</dbReference>
<comment type="function">
    <text evidence="6">ATPase that binds to both the 70S ribosome and the 50S ribosomal subunit in a nucleotide-independent manner.</text>
</comment>
<evidence type="ECO:0000256" key="4">
    <source>
        <dbReference type="ARBA" id="ARBA00022840"/>
    </source>
</evidence>
<feature type="binding site" evidence="6">
    <location>
        <begin position="30"/>
        <end position="35"/>
    </location>
    <ligand>
        <name>ATP</name>
        <dbReference type="ChEBI" id="CHEBI:30616"/>
    </ligand>
</feature>
<keyword evidence="2" id="KW-0479">Metal-binding</keyword>
<dbReference type="InterPro" id="IPR004095">
    <property type="entry name" value="TGS"/>
</dbReference>
<dbReference type="Pfam" id="PF01926">
    <property type="entry name" value="MMR_HSR1"/>
    <property type="match status" value="1"/>
</dbReference>
<dbReference type="KEGG" id="ccel:CCDG5_1465"/>
<evidence type="ECO:0000313" key="9">
    <source>
        <dbReference type="EMBL" id="CDZ24575.1"/>
    </source>
</evidence>
<dbReference type="HOGENOM" id="CLU_018395_0_1_9"/>